<evidence type="ECO:0000313" key="3">
    <source>
        <dbReference type="Ensembl" id="ENSTGUP00000029110.1"/>
    </source>
</evidence>
<dbReference type="PANTHER" id="PTHR23068:SF10">
    <property type="entry name" value="DNA (CYTOSINE-5)-METHYLTRANSFERASE 3A"/>
    <property type="match status" value="1"/>
</dbReference>
<evidence type="ECO:0000313" key="4">
    <source>
        <dbReference type="Proteomes" id="UP000007754"/>
    </source>
</evidence>
<dbReference type="InterPro" id="IPR054724">
    <property type="entry name" value="DNM3A_N"/>
</dbReference>
<dbReference type="PANTHER" id="PTHR23068">
    <property type="entry name" value="DNA CYTOSINE-5- -METHYLTRANSFERASE 3-RELATED"/>
    <property type="match status" value="1"/>
</dbReference>
<organism evidence="3 4">
    <name type="scientific">Taeniopygia guttata</name>
    <name type="common">Zebra finch</name>
    <name type="synonym">Poephila guttata</name>
    <dbReference type="NCBI Taxonomy" id="59729"/>
    <lineage>
        <taxon>Eukaryota</taxon>
        <taxon>Metazoa</taxon>
        <taxon>Chordata</taxon>
        <taxon>Craniata</taxon>
        <taxon>Vertebrata</taxon>
        <taxon>Euteleostomi</taxon>
        <taxon>Archelosauria</taxon>
        <taxon>Archosauria</taxon>
        <taxon>Dinosauria</taxon>
        <taxon>Saurischia</taxon>
        <taxon>Theropoda</taxon>
        <taxon>Coelurosauria</taxon>
        <taxon>Aves</taxon>
        <taxon>Neognathae</taxon>
        <taxon>Neoaves</taxon>
        <taxon>Telluraves</taxon>
        <taxon>Australaves</taxon>
        <taxon>Passeriformes</taxon>
        <taxon>Passeroidea</taxon>
        <taxon>Estrildidae</taxon>
        <taxon>Estrildinae</taxon>
        <taxon>Taeniopygia</taxon>
    </lineage>
</organism>
<accession>A0A674H131</accession>
<dbReference type="SMART" id="SM00293">
    <property type="entry name" value="PWWP"/>
    <property type="match status" value="1"/>
</dbReference>
<sequence length="193" mass="20947">MNVVEEPARAEAQKEEEASPPPGPQQPTDPASPSVATTPEPAVAEAGDKNASKSADDEPEYEVRSGFSDMDTGTLGVSAVTGTWGQGQPGQVLSLSWWGKDREWDWDGMGWDGMSPPRSPQDGRGFGIGELVWGKLRGFSWWPGRIVSWWMTGRSRAAEGTRWVMWFGDGKFSVVRPWGGHCRALGVTLLSLG</sequence>
<reference evidence="3" key="1">
    <citation type="submission" date="2025-08" db="UniProtKB">
        <authorList>
            <consortium name="Ensembl"/>
        </authorList>
    </citation>
    <scope>IDENTIFICATION</scope>
</reference>
<dbReference type="GO" id="GO:0005634">
    <property type="term" value="C:nucleus"/>
    <property type="evidence" value="ECO:0007669"/>
    <property type="project" value="TreeGrafter"/>
</dbReference>
<reference evidence="3" key="2">
    <citation type="submission" date="2025-09" db="UniProtKB">
        <authorList>
            <consortium name="Ensembl"/>
        </authorList>
    </citation>
    <scope>IDENTIFICATION</scope>
</reference>
<dbReference type="Gene3D" id="2.30.30.140">
    <property type="match status" value="1"/>
</dbReference>
<dbReference type="InterPro" id="IPR000313">
    <property type="entry name" value="PWWP_dom"/>
</dbReference>
<dbReference type="GeneTree" id="ENSGT00940000155459"/>
<name>A0A674H131_TAEGU</name>
<dbReference type="Pfam" id="PF00855">
    <property type="entry name" value="PWWP"/>
    <property type="match status" value="1"/>
</dbReference>
<feature type="region of interest" description="Disordered" evidence="1">
    <location>
        <begin position="1"/>
        <end position="74"/>
    </location>
</feature>
<feature type="domain" description="PWWP" evidence="2">
    <location>
        <begin position="128"/>
        <end position="175"/>
    </location>
</feature>
<evidence type="ECO:0000259" key="2">
    <source>
        <dbReference type="PROSITE" id="PS50812"/>
    </source>
</evidence>
<dbReference type="AlphaFoldDB" id="A0A674H131"/>
<dbReference type="Proteomes" id="UP000007754">
    <property type="component" value="Unplaced"/>
</dbReference>
<dbReference type="InterPro" id="IPR050390">
    <property type="entry name" value="C5-Methyltransferase"/>
</dbReference>
<dbReference type="Pfam" id="PF22855">
    <property type="entry name" value="DNM3A_N"/>
    <property type="match status" value="1"/>
</dbReference>
<feature type="compositionally biased region" description="Basic and acidic residues" evidence="1">
    <location>
        <begin position="46"/>
        <end position="56"/>
    </location>
</feature>
<dbReference type="PROSITE" id="PS50812">
    <property type="entry name" value="PWWP"/>
    <property type="match status" value="1"/>
</dbReference>
<dbReference type="GO" id="GO:0005737">
    <property type="term" value="C:cytoplasm"/>
    <property type="evidence" value="ECO:0007669"/>
    <property type="project" value="TreeGrafter"/>
</dbReference>
<protein>
    <recommendedName>
        <fullName evidence="2">PWWP domain-containing protein</fullName>
    </recommendedName>
</protein>
<dbReference type="SUPFAM" id="SSF63748">
    <property type="entry name" value="Tudor/PWWP/MBT"/>
    <property type="match status" value="1"/>
</dbReference>
<dbReference type="Ensembl" id="ENSTGUT00000033464.1">
    <property type="protein sequence ID" value="ENSTGUP00000029110.1"/>
    <property type="gene ID" value="ENSTGUG00000021523.1"/>
</dbReference>
<evidence type="ECO:0000256" key="1">
    <source>
        <dbReference type="SAM" id="MobiDB-lite"/>
    </source>
</evidence>
<feature type="compositionally biased region" description="Basic and acidic residues" evidence="1">
    <location>
        <begin position="1"/>
        <end position="17"/>
    </location>
</feature>
<dbReference type="InParanoid" id="A0A674H131"/>
<keyword evidence="4" id="KW-1185">Reference proteome</keyword>
<dbReference type="GO" id="GO:0045892">
    <property type="term" value="P:negative regulation of DNA-templated transcription"/>
    <property type="evidence" value="ECO:0007669"/>
    <property type="project" value="TreeGrafter"/>
</dbReference>
<proteinExistence type="predicted"/>